<feature type="signal peptide" evidence="1">
    <location>
        <begin position="1"/>
        <end position="25"/>
    </location>
</feature>
<gene>
    <name evidence="2" type="ORF">ACFOEE_02800</name>
</gene>
<feature type="chain" id="PRO_5047380973" evidence="1">
    <location>
        <begin position="26"/>
        <end position="125"/>
    </location>
</feature>
<accession>A0ABV7CFV0</accession>
<evidence type="ECO:0000313" key="3">
    <source>
        <dbReference type="Proteomes" id="UP001595453"/>
    </source>
</evidence>
<keyword evidence="1" id="KW-0732">Signal</keyword>
<dbReference type="EMBL" id="JBHRSD010000003">
    <property type="protein sequence ID" value="MFC3031454.1"/>
    <property type="molecule type" value="Genomic_DNA"/>
</dbReference>
<organism evidence="2 3">
    <name type="scientific">Pseudoalteromonas fenneropenaei</name>
    <dbReference type="NCBI Taxonomy" id="1737459"/>
    <lineage>
        <taxon>Bacteria</taxon>
        <taxon>Pseudomonadati</taxon>
        <taxon>Pseudomonadota</taxon>
        <taxon>Gammaproteobacteria</taxon>
        <taxon>Alteromonadales</taxon>
        <taxon>Pseudoalteromonadaceae</taxon>
        <taxon>Pseudoalteromonas</taxon>
    </lineage>
</organism>
<dbReference type="Pfam" id="PF12514">
    <property type="entry name" value="DUF3718"/>
    <property type="match status" value="1"/>
</dbReference>
<name>A0ABV7CFV0_9GAMM</name>
<reference evidence="3" key="1">
    <citation type="journal article" date="2019" name="Int. J. Syst. Evol. Microbiol.">
        <title>The Global Catalogue of Microorganisms (GCM) 10K type strain sequencing project: providing services to taxonomists for standard genome sequencing and annotation.</title>
        <authorList>
            <consortium name="The Broad Institute Genomics Platform"/>
            <consortium name="The Broad Institute Genome Sequencing Center for Infectious Disease"/>
            <person name="Wu L."/>
            <person name="Ma J."/>
        </authorList>
    </citation>
    <scope>NUCLEOTIDE SEQUENCE [LARGE SCALE GENOMIC DNA]</scope>
    <source>
        <strain evidence="3">KCTC 42730</strain>
    </source>
</reference>
<keyword evidence="3" id="KW-1185">Reference proteome</keyword>
<sequence>MKLSTVLVSASLCLASVAFSNAAKANDQLALSLCEYVAANDKNRLRDTLKTARVKMRNVYDSVLCNGNNLLRHAIASNAVDAGEFVVKNLPKSALEDGADIAWAEGNGQGGSALIAIIKERVAGN</sequence>
<dbReference type="InterPro" id="IPR022193">
    <property type="entry name" value="DUF3718"/>
</dbReference>
<dbReference type="RefSeq" id="WP_377120714.1">
    <property type="nucleotide sequence ID" value="NZ_JBHRSD010000003.1"/>
</dbReference>
<comment type="caution">
    <text evidence="2">The sequence shown here is derived from an EMBL/GenBank/DDBJ whole genome shotgun (WGS) entry which is preliminary data.</text>
</comment>
<protein>
    <submittedName>
        <fullName evidence="2">DUF3718 domain-containing protein</fullName>
    </submittedName>
</protein>
<evidence type="ECO:0000256" key="1">
    <source>
        <dbReference type="SAM" id="SignalP"/>
    </source>
</evidence>
<proteinExistence type="predicted"/>
<dbReference type="Proteomes" id="UP001595453">
    <property type="component" value="Unassembled WGS sequence"/>
</dbReference>
<evidence type="ECO:0000313" key="2">
    <source>
        <dbReference type="EMBL" id="MFC3031454.1"/>
    </source>
</evidence>